<name>A0ACA9T0X7_9GLOM</name>
<feature type="non-terminal residue" evidence="1">
    <location>
        <position position="119"/>
    </location>
</feature>
<organism evidence="1 2">
    <name type="scientific">Racocetra persica</name>
    <dbReference type="NCBI Taxonomy" id="160502"/>
    <lineage>
        <taxon>Eukaryota</taxon>
        <taxon>Fungi</taxon>
        <taxon>Fungi incertae sedis</taxon>
        <taxon>Mucoromycota</taxon>
        <taxon>Glomeromycotina</taxon>
        <taxon>Glomeromycetes</taxon>
        <taxon>Diversisporales</taxon>
        <taxon>Gigasporaceae</taxon>
        <taxon>Racocetra</taxon>
    </lineage>
</organism>
<keyword evidence="2" id="KW-1185">Reference proteome</keyword>
<feature type="non-terminal residue" evidence="1">
    <location>
        <position position="1"/>
    </location>
</feature>
<comment type="caution">
    <text evidence="1">The sequence shown here is derived from an EMBL/GenBank/DDBJ whole genome shotgun (WGS) entry which is preliminary data.</text>
</comment>
<protein>
    <submittedName>
        <fullName evidence="1">13561_t:CDS:1</fullName>
    </submittedName>
</protein>
<evidence type="ECO:0000313" key="2">
    <source>
        <dbReference type="Proteomes" id="UP000789920"/>
    </source>
</evidence>
<proteinExistence type="predicted"/>
<evidence type="ECO:0000313" key="1">
    <source>
        <dbReference type="EMBL" id="CAG8851919.1"/>
    </source>
</evidence>
<reference evidence="1" key="1">
    <citation type="submission" date="2021-06" db="EMBL/GenBank/DDBJ databases">
        <authorList>
            <person name="Kallberg Y."/>
            <person name="Tangrot J."/>
            <person name="Rosling A."/>
        </authorList>
    </citation>
    <scope>NUCLEOTIDE SEQUENCE</scope>
    <source>
        <strain evidence="1">MA461A</strain>
    </source>
</reference>
<accession>A0ACA9T0X7</accession>
<sequence>YGCNYFDQGTDELRLNEITKLSEKFGDFFPLVTEFGGIIQYQIDSVYEFLDDEVKMKFLKVFGQKILHFDTIDMTFDEENIKNREEREISVPTNILANMKENTEKYQIYATVLHTEEDI</sequence>
<dbReference type="EMBL" id="CAJVQC010178950">
    <property type="protein sequence ID" value="CAG8851919.1"/>
    <property type="molecule type" value="Genomic_DNA"/>
</dbReference>
<gene>
    <name evidence="1" type="ORF">RPERSI_LOCUS36800</name>
</gene>
<dbReference type="Proteomes" id="UP000789920">
    <property type="component" value="Unassembled WGS sequence"/>
</dbReference>